<accession>A0A5B7CHQ7</accession>
<feature type="compositionally biased region" description="Low complexity" evidence="1">
    <location>
        <begin position="31"/>
        <end position="47"/>
    </location>
</feature>
<keyword evidence="3" id="KW-1185">Reference proteome</keyword>
<gene>
    <name evidence="2" type="ORF">E2C01_001649</name>
</gene>
<dbReference type="AlphaFoldDB" id="A0A5B7CHQ7"/>
<evidence type="ECO:0000313" key="3">
    <source>
        <dbReference type="Proteomes" id="UP000324222"/>
    </source>
</evidence>
<evidence type="ECO:0000256" key="1">
    <source>
        <dbReference type="SAM" id="MobiDB-lite"/>
    </source>
</evidence>
<organism evidence="2 3">
    <name type="scientific">Portunus trituberculatus</name>
    <name type="common">Swimming crab</name>
    <name type="synonym">Neptunus trituberculatus</name>
    <dbReference type="NCBI Taxonomy" id="210409"/>
    <lineage>
        <taxon>Eukaryota</taxon>
        <taxon>Metazoa</taxon>
        <taxon>Ecdysozoa</taxon>
        <taxon>Arthropoda</taxon>
        <taxon>Crustacea</taxon>
        <taxon>Multicrustacea</taxon>
        <taxon>Malacostraca</taxon>
        <taxon>Eumalacostraca</taxon>
        <taxon>Eucarida</taxon>
        <taxon>Decapoda</taxon>
        <taxon>Pleocyemata</taxon>
        <taxon>Brachyura</taxon>
        <taxon>Eubrachyura</taxon>
        <taxon>Portunoidea</taxon>
        <taxon>Portunidae</taxon>
        <taxon>Portuninae</taxon>
        <taxon>Portunus</taxon>
    </lineage>
</organism>
<evidence type="ECO:0000313" key="2">
    <source>
        <dbReference type="EMBL" id="MPC09047.1"/>
    </source>
</evidence>
<sequence length="78" mass="8664">MRGEQRRPRIKPFEIAEVKHKCSRIRAGKEGAAQSLPSPSPLPQLGATSIGGRRERKVLGKEARKVKSVTNLCWQGED</sequence>
<dbReference type="Proteomes" id="UP000324222">
    <property type="component" value="Unassembled WGS sequence"/>
</dbReference>
<feature type="region of interest" description="Disordered" evidence="1">
    <location>
        <begin position="26"/>
        <end position="62"/>
    </location>
</feature>
<reference evidence="2 3" key="1">
    <citation type="submission" date="2019-05" db="EMBL/GenBank/DDBJ databases">
        <title>Another draft genome of Portunus trituberculatus and its Hox gene families provides insights of decapod evolution.</title>
        <authorList>
            <person name="Jeong J.-H."/>
            <person name="Song I."/>
            <person name="Kim S."/>
            <person name="Choi T."/>
            <person name="Kim D."/>
            <person name="Ryu S."/>
            <person name="Kim W."/>
        </authorList>
    </citation>
    <scope>NUCLEOTIDE SEQUENCE [LARGE SCALE GENOMIC DNA]</scope>
    <source>
        <tissue evidence="2">Muscle</tissue>
    </source>
</reference>
<name>A0A5B7CHQ7_PORTR</name>
<proteinExistence type="predicted"/>
<comment type="caution">
    <text evidence="2">The sequence shown here is derived from an EMBL/GenBank/DDBJ whole genome shotgun (WGS) entry which is preliminary data.</text>
</comment>
<dbReference type="EMBL" id="VSRR010000053">
    <property type="protein sequence ID" value="MPC09047.1"/>
    <property type="molecule type" value="Genomic_DNA"/>
</dbReference>
<protein>
    <submittedName>
        <fullName evidence="2">Uncharacterized protein</fullName>
    </submittedName>
</protein>